<protein>
    <submittedName>
        <fullName evidence="3">Uncharacterized protein</fullName>
    </submittedName>
</protein>
<name>A0A401KGV1_ASPAW</name>
<dbReference type="Proteomes" id="UP000286921">
    <property type="component" value="Unassembled WGS sequence"/>
</dbReference>
<reference evidence="3 4" key="1">
    <citation type="submission" date="2016-09" db="EMBL/GenBank/DDBJ databases">
        <title>Aspergillus awamori IFM 58123T.</title>
        <authorList>
            <person name="Kusuya Y."/>
            <person name="Shimizu M."/>
            <person name="Takahashi H."/>
            <person name="Yaguchi T."/>
        </authorList>
    </citation>
    <scope>NUCLEOTIDE SEQUENCE [LARGE SCALE GENOMIC DNA]</scope>
    <source>
        <strain evidence="3 4">IFM 58123</strain>
    </source>
</reference>
<evidence type="ECO:0000313" key="3">
    <source>
        <dbReference type="EMBL" id="GCB18610.1"/>
    </source>
</evidence>
<sequence length="117" mass="13118">MKYTDGQVTYSSSQIIDLEANNHKIPMENIPLSTYATAQAQPCDTAWPGSPEEQTSDQEQTKALEPRPTLAPRRRSCCGALFRFLLYFIGFGTLFLLGLAGVYFSIWYIVDKASAMR</sequence>
<comment type="caution">
    <text evidence="3">The sequence shown here is derived from an EMBL/GenBank/DDBJ whole genome shotgun (WGS) entry which is preliminary data.</text>
</comment>
<feature type="region of interest" description="Disordered" evidence="1">
    <location>
        <begin position="42"/>
        <end position="68"/>
    </location>
</feature>
<dbReference type="EMBL" id="BDHI01000001">
    <property type="protein sequence ID" value="GCB18610.1"/>
    <property type="molecule type" value="Genomic_DNA"/>
</dbReference>
<gene>
    <name evidence="3" type="ORF">AAWM_01495</name>
</gene>
<evidence type="ECO:0000256" key="1">
    <source>
        <dbReference type="SAM" id="MobiDB-lite"/>
    </source>
</evidence>
<feature type="transmembrane region" description="Helical" evidence="2">
    <location>
        <begin position="84"/>
        <end position="110"/>
    </location>
</feature>
<evidence type="ECO:0000313" key="4">
    <source>
        <dbReference type="Proteomes" id="UP000286921"/>
    </source>
</evidence>
<keyword evidence="2" id="KW-1133">Transmembrane helix</keyword>
<proteinExistence type="predicted"/>
<dbReference type="AlphaFoldDB" id="A0A401KGV1"/>
<keyword evidence="2" id="KW-0472">Membrane</keyword>
<keyword evidence="4" id="KW-1185">Reference proteome</keyword>
<organism evidence="3 4">
    <name type="scientific">Aspergillus awamori</name>
    <name type="common">Black koji mold</name>
    <dbReference type="NCBI Taxonomy" id="105351"/>
    <lineage>
        <taxon>Eukaryota</taxon>
        <taxon>Fungi</taxon>
        <taxon>Dikarya</taxon>
        <taxon>Ascomycota</taxon>
        <taxon>Pezizomycotina</taxon>
        <taxon>Eurotiomycetes</taxon>
        <taxon>Eurotiomycetidae</taxon>
        <taxon>Eurotiales</taxon>
        <taxon>Aspergillaceae</taxon>
        <taxon>Aspergillus</taxon>
    </lineage>
</organism>
<accession>A0A401KGV1</accession>
<evidence type="ECO:0000256" key="2">
    <source>
        <dbReference type="SAM" id="Phobius"/>
    </source>
</evidence>
<keyword evidence="2" id="KW-0812">Transmembrane</keyword>